<dbReference type="InterPro" id="IPR036388">
    <property type="entry name" value="WH-like_DNA-bd_sf"/>
</dbReference>
<dbReference type="SUPFAM" id="SSF46785">
    <property type="entry name" value="Winged helix' DNA-binding domain"/>
    <property type="match status" value="1"/>
</dbReference>
<evidence type="ECO:0000313" key="4">
    <source>
        <dbReference type="Proteomes" id="UP000054047"/>
    </source>
</evidence>
<dbReference type="SUPFAM" id="SSF50249">
    <property type="entry name" value="Nucleic acid-binding proteins"/>
    <property type="match status" value="1"/>
</dbReference>
<organism evidence="3 4">
    <name type="scientific">Ancylostoma duodenale</name>
    <dbReference type="NCBI Taxonomy" id="51022"/>
    <lineage>
        <taxon>Eukaryota</taxon>
        <taxon>Metazoa</taxon>
        <taxon>Ecdysozoa</taxon>
        <taxon>Nematoda</taxon>
        <taxon>Chromadorea</taxon>
        <taxon>Rhabditida</taxon>
        <taxon>Rhabditina</taxon>
        <taxon>Rhabditomorpha</taxon>
        <taxon>Strongyloidea</taxon>
        <taxon>Ancylostomatidae</taxon>
        <taxon>Ancylostomatinae</taxon>
        <taxon>Ancylostoma</taxon>
    </lineage>
</organism>
<proteinExistence type="inferred from homology"/>
<feature type="domain" description="Replication protein A C-terminal" evidence="2">
    <location>
        <begin position="226"/>
        <end position="297"/>
    </location>
</feature>
<name>A0A0C2G6F4_9BILA</name>
<evidence type="ECO:0000259" key="2">
    <source>
        <dbReference type="Pfam" id="PF08784"/>
    </source>
</evidence>
<evidence type="ECO:0000256" key="1">
    <source>
        <dbReference type="ARBA" id="ARBA00007815"/>
    </source>
</evidence>
<dbReference type="Proteomes" id="UP000054047">
    <property type="component" value="Unassembled WGS sequence"/>
</dbReference>
<evidence type="ECO:0000313" key="3">
    <source>
        <dbReference type="EMBL" id="KIH56575.1"/>
    </source>
</evidence>
<accession>A0A0C2G6F4</accession>
<comment type="similarity">
    <text evidence="1">Belongs to the replication factor A protein 2 family.</text>
</comment>
<dbReference type="InterPro" id="IPR036390">
    <property type="entry name" value="WH_DNA-bd_sf"/>
</dbReference>
<protein>
    <submittedName>
        <fullName evidence="3">Replication protein A</fullName>
    </submittedName>
</protein>
<dbReference type="InterPro" id="IPR012340">
    <property type="entry name" value="NA-bd_OB-fold"/>
</dbReference>
<dbReference type="Gene3D" id="2.40.50.140">
    <property type="entry name" value="Nucleic acid-binding proteins"/>
    <property type="match status" value="1"/>
</dbReference>
<dbReference type="EMBL" id="KN735543">
    <property type="protein sequence ID" value="KIH56575.1"/>
    <property type="molecule type" value="Genomic_DNA"/>
</dbReference>
<dbReference type="InterPro" id="IPR014892">
    <property type="entry name" value="RPA_C"/>
</dbReference>
<dbReference type="Pfam" id="PF08784">
    <property type="entry name" value="RPA_C"/>
    <property type="match status" value="1"/>
</dbReference>
<sequence>MAWNESFSAADAGGWAGDTSFATAPPKEAQSAKVAERLPVPVTIADLHDSANADEKYELGDYPFSTVLTMGIVKSVSEQENTTNHVLGDPEDMNKDFEVLTYNGVSETELGTSTFVEGTRVIVVGKLRSLSDRHGLFKRGSPVTGIMSYNIREVIDEKEYRAFTLEAKIAKIYFEKNVPSILRSGMGEGLSGCAAGPPADAGVAPGPKENVSVFASQTTRLYGTPGTTSSVARGHNLDGQRGKIMDLLQREKDNYDSIGMSEGDIKKAIGAMNMDSLRKDLQFLVNEGHIYNTTDDEHYALID</sequence>
<gene>
    <name evidence="3" type="ORF">ANCDUO_13244</name>
</gene>
<dbReference type="Gene3D" id="1.10.10.10">
    <property type="entry name" value="Winged helix-like DNA-binding domain superfamily/Winged helix DNA-binding domain"/>
    <property type="match status" value="1"/>
</dbReference>
<reference evidence="3 4" key="1">
    <citation type="submission" date="2013-12" db="EMBL/GenBank/DDBJ databases">
        <title>Draft genome of the parsitic nematode Ancylostoma duodenale.</title>
        <authorList>
            <person name="Mitreva M."/>
        </authorList>
    </citation>
    <scope>NUCLEOTIDE SEQUENCE [LARGE SCALE GENOMIC DNA]</scope>
    <source>
        <strain evidence="3 4">Zhejiang</strain>
    </source>
</reference>
<dbReference type="OrthoDB" id="25571at2759"/>
<dbReference type="AlphaFoldDB" id="A0A0C2G6F4"/>
<keyword evidence="4" id="KW-1185">Reference proteome</keyword>